<gene>
    <name evidence="1" type="ORF">BDA99DRAFT_541771</name>
</gene>
<organism evidence="1 2">
    <name type="scientific">Phascolomyces articulosus</name>
    <dbReference type="NCBI Taxonomy" id="60185"/>
    <lineage>
        <taxon>Eukaryota</taxon>
        <taxon>Fungi</taxon>
        <taxon>Fungi incertae sedis</taxon>
        <taxon>Mucoromycota</taxon>
        <taxon>Mucoromycotina</taxon>
        <taxon>Mucoromycetes</taxon>
        <taxon>Mucorales</taxon>
        <taxon>Lichtheimiaceae</taxon>
        <taxon>Phascolomyces</taxon>
    </lineage>
</organism>
<evidence type="ECO:0000313" key="1">
    <source>
        <dbReference type="EMBL" id="KAI9250521.1"/>
    </source>
</evidence>
<name>A0AAD5P9F6_9FUNG</name>
<dbReference type="EMBL" id="JAIXMP010000032">
    <property type="protein sequence ID" value="KAI9250521.1"/>
    <property type="molecule type" value="Genomic_DNA"/>
</dbReference>
<evidence type="ECO:0000313" key="2">
    <source>
        <dbReference type="Proteomes" id="UP001209540"/>
    </source>
</evidence>
<sequence length="142" mass="15959">MDPSPTGRRPDLTAWGKRSLTLLTGFHISPANIQKPKESNLPWKVNDQIIAESEIISMGTSIGANESSDNYYPSNVCSEQKRDSSVWDAICNRANRDSFPLKTRRRECQKVDNVVVMDIYVELKQCLTVPGPPSLWIASLEH</sequence>
<protein>
    <submittedName>
        <fullName evidence="1">Uncharacterized protein</fullName>
    </submittedName>
</protein>
<comment type="caution">
    <text evidence="1">The sequence shown here is derived from an EMBL/GenBank/DDBJ whole genome shotgun (WGS) entry which is preliminary data.</text>
</comment>
<reference evidence="1" key="2">
    <citation type="submission" date="2023-02" db="EMBL/GenBank/DDBJ databases">
        <authorList>
            <consortium name="DOE Joint Genome Institute"/>
            <person name="Mondo S.J."/>
            <person name="Chang Y."/>
            <person name="Wang Y."/>
            <person name="Ahrendt S."/>
            <person name="Andreopoulos W."/>
            <person name="Barry K."/>
            <person name="Beard J."/>
            <person name="Benny G.L."/>
            <person name="Blankenship S."/>
            <person name="Bonito G."/>
            <person name="Cuomo C."/>
            <person name="Desiro A."/>
            <person name="Gervers K.A."/>
            <person name="Hundley H."/>
            <person name="Kuo A."/>
            <person name="LaButti K."/>
            <person name="Lang B.F."/>
            <person name="Lipzen A."/>
            <person name="O'Donnell K."/>
            <person name="Pangilinan J."/>
            <person name="Reynolds N."/>
            <person name="Sandor L."/>
            <person name="Smith M.W."/>
            <person name="Tsang A."/>
            <person name="Grigoriev I.V."/>
            <person name="Stajich J.E."/>
            <person name="Spatafora J.W."/>
        </authorList>
    </citation>
    <scope>NUCLEOTIDE SEQUENCE</scope>
    <source>
        <strain evidence="1">RSA 2281</strain>
    </source>
</reference>
<dbReference type="AlphaFoldDB" id="A0AAD5P9F6"/>
<reference evidence="1" key="1">
    <citation type="journal article" date="2022" name="IScience">
        <title>Evolution of zygomycete secretomes and the origins of terrestrial fungal ecologies.</title>
        <authorList>
            <person name="Chang Y."/>
            <person name="Wang Y."/>
            <person name="Mondo S."/>
            <person name="Ahrendt S."/>
            <person name="Andreopoulos W."/>
            <person name="Barry K."/>
            <person name="Beard J."/>
            <person name="Benny G.L."/>
            <person name="Blankenship S."/>
            <person name="Bonito G."/>
            <person name="Cuomo C."/>
            <person name="Desiro A."/>
            <person name="Gervers K.A."/>
            <person name="Hundley H."/>
            <person name="Kuo A."/>
            <person name="LaButti K."/>
            <person name="Lang B.F."/>
            <person name="Lipzen A."/>
            <person name="O'Donnell K."/>
            <person name="Pangilinan J."/>
            <person name="Reynolds N."/>
            <person name="Sandor L."/>
            <person name="Smith M.E."/>
            <person name="Tsang A."/>
            <person name="Grigoriev I.V."/>
            <person name="Stajich J.E."/>
            <person name="Spatafora J.W."/>
        </authorList>
    </citation>
    <scope>NUCLEOTIDE SEQUENCE</scope>
    <source>
        <strain evidence="1">RSA 2281</strain>
    </source>
</reference>
<dbReference type="Proteomes" id="UP001209540">
    <property type="component" value="Unassembled WGS sequence"/>
</dbReference>
<keyword evidence="2" id="KW-1185">Reference proteome</keyword>
<accession>A0AAD5P9F6</accession>
<proteinExistence type="predicted"/>